<evidence type="ECO:0000256" key="1">
    <source>
        <dbReference type="ARBA" id="ARBA00022679"/>
    </source>
</evidence>
<gene>
    <name evidence="4" type="ORF">FW778_10150</name>
</gene>
<dbReference type="PANTHER" id="PTHR42919:SF8">
    <property type="entry name" value="N-ALPHA-ACETYLTRANSFERASE 50"/>
    <property type="match status" value="1"/>
</dbReference>
<dbReference type="InterPro" id="IPR000182">
    <property type="entry name" value="GNAT_dom"/>
</dbReference>
<reference evidence="4 5" key="1">
    <citation type="submission" date="2019-09" db="EMBL/GenBank/DDBJ databases">
        <title>Draft genome sequence of Ginsengibacter sp. BR5-29.</title>
        <authorList>
            <person name="Im W.-T."/>
        </authorList>
    </citation>
    <scope>NUCLEOTIDE SEQUENCE [LARGE SCALE GENOMIC DNA]</scope>
    <source>
        <strain evidence="4 5">BR5-29</strain>
    </source>
</reference>
<feature type="domain" description="N-acetyltransferase" evidence="3">
    <location>
        <begin position="6"/>
        <end position="177"/>
    </location>
</feature>
<dbReference type="Proteomes" id="UP000326903">
    <property type="component" value="Unassembled WGS sequence"/>
</dbReference>
<name>A0A5J5IGY4_9BACT</name>
<organism evidence="4 5">
    <name type="scientific">Ginsengibacter hankyongi</name>
    <dbReference type="NCBI Taxonomy" id="2607284"/>
    <lineage>
        <taxon>Bacteria</taxon>
        <taxon>Pseudomonadati</taxon>
        <taxon>Bacteroidota</taxon>
        <taxon>Chitinophagia</taxon>
        <taxon>Chitinophagales</taxon>
        <taxon>Chitinophagaceae</taxon>
        <taxon>Ginsengibacter</taxon>
    </lineage>
</organism>
<keyword evidence="5" id="KW-1185">Reference proteome</keyword>
<dbReference type="RefSeq" id="WP_150414595.1">
    <property type="nucleotide sequence ID" value="NZ_VYQF01000002.1"/>
</dbReference>
<dbReference type="PROSITE" id="PS51186">
    <property type="entry name" value="GNAT"/>
    <property type="match status" value="1"/>
</dbReference>
<keyword evidence="1 4" id="KW-0808">Transferase</keyword>
<dbReference type="Gene3D" id="3.40.630.30">
    <property type="match status" value="1"/>
</dbReference>
<dbReference type="EMBL" id="VYQF01000002">
    <property type="protein sequence ID" value="KAA9039186.1"/>
    <property type="molecule type" value="Genomic_DNA"/>
</dbReference>
<dbReference type="CDD" id="cd04301">
    <property type="entry name" value="NAT_SF"/>
    <property type="match status" value="1"/>
</dbReference>
<dbReference type="Pfam" id="PF00583">
    <property type="entry name" value="Acetyltransf_1"/>
    <property type="match status" value="1"/>
</dbReference>
<protein>
    <submittedName>
        <fullName evidence="4">GNAT family N-acetyltransferase</fullName>
    </submittedName>
</protein>
<accession>A0A5J5IGY4</accession>
<sequence>MVKEALHIRRAVADEAKLIAELSAVTFFDTFNGTCTDEDMQGFIAGYFNEKKVFEELSNADDFYFIAFVNGNIAGYIRMKEEISDVKIINRHKAIELKRIYVLKEYHSKKIGAALMNFALDFAAEKNYELIWLGVWEHNERAKSFYNKFGFINSGVTHPFPIGNTPQTDVWLYRFIKEN</sequence>
<evidence type="ECO:0000313" key="5">
    <source>
        <dbReference type="Proteomes" id="UP000326903"/>
    </source>
</evidence>
<comment type="caution">
    <text evidence="4">The sequence shown here is derived from an EMBL/GenBank/DDBJ whole genome shotgun (WGS) entry which is preliminary data.</text>
</comment>
<evidence type="ECO:0000313" key="4">
    <source>
        <dbReference type="EMBL" id="KAA9039186.1"/>
    </source>
</evidence>
<dbReference type="InterPro" id="IPR051556">
    <property type="entry name" value="N-term/lysine_N-AcTrnsfr"/>
</dbReference>
<keyword evidence="2" id="KW-0012">Acyltransferase</keyword>
<dbReference type="GO" id="GO:0016747">
    <property type="term" value="F:acyltransferase activity, transferring groups other than amino-acyl groups"/>
    <property type="evidence" value="ECO:0007669"/>
    <property type="project" value="InterPro"/>
</dbReference>
<evidence type="ECO:0000259" key="3">
    <source>
        <dbReference type="PROSITE" id="PS51186"/>
    </source>
</evidence>
<dbReference type="AlphaFoldDB" id="A0A5J5IGY4"/>
<dbReference type="SUPFAM" id="SSF55729">
    <property type="entry name" value="Acyl-CoA N-acyltransferases (Nat)"/>
    <property type="match status" value="1"/>
</dbReference>
<dbReference type="PANTHER" id="PTHR42919">
    <property type="entry name" value="N-ALPHA-ACETYLTRANSFERASE"/>
    <property type="match status" value="1"/>
</dbReference>
<proteinExistence type="predicted"/>
<evidence type="ECO:0000256" key="2">
    <source>
        <dbReference type="ARBA" id="ARBA00023315"/>
    </source>
</evidence>
<dbReference type="InterPro" id="IPR016181">
    <property type="entry name" value="Acyl_CoA_acyltransferase"/>
</dbReference>